<evidence type="ECO:0000313" key="2">
    <source>
        <dbReference type="Proteomes" id="UP000239434"/>
    </source>
</evidence>
<dbReference type="Proteomes" id="UP000239434">
    <property type="component" value="Unassembled WGS sequence"/>
</dbReference>
<dbReference type="InterPro" id="IPR030895">
    <property type="entry name" value="T5SS_PEPC_rpt"/>
</dbReference>
<keyword evidence="2" id="KW-1185">Reference proteome</keyword>
<accession>A0A2S9IIP5</accession>
<dbReference type="AlphaFoldDB" id="A0A2S9IIP5"/>
<sequence>MTSTALVSIVPISAYAADEIASPNATITADNDDGLIETTNGATTLVIGPSVGANLVLGDAGTNQALVVGTSGGDTSQLTINVDLDQPAVIFSSGSNGDAITTDASTAGDTIIINAGADTRLNFGGNVVAAAGDSITVNLSSGGSLAATFGGASNVADINFVADGAVEFSNAGGTLTGNVTTAGNGTGTLDLSNSGSTNIFGDIGASGAALKLIRLNGNDQLGKPGDNNSIFATTIEVGNVGATINIAAGTTTADIKFTGSANGDLFFNTTNATITGDVTTATDGVGALRLGSTQTVTGNIGATGAVLKDLQFVGDGTVIDGNVFAQTITVARAATSTLAGATNVGNLNFTGDGEIVLNGDLTGNVTTNGDGTGTLNLSNAAAQTITGSVGATNELLTVKLNNDTITGAVFSTSIETAGTTIFQNNVTTVNALTTAAGGTVVFDSTFGDNVINGTVDAVAGVTDATMNVTGSTNAEFNGVIGGSQAFNTLNILNTGPTIFNEDVSATTINASGTGAKTFDGIVTATNFNASAGTTTFNTSNSIGTLAITNGALVSHTGNGLVGEASGATETVLVTGTNSSWTSGGDIRVGGSGNGTLTIADGGAVSADNGLDNVDIARIAGSTGTLNIGAALSDPAAAAGTLNAATLAFGDGAGTLNFNHTETSYDFDAAITGTGTINQVSGVTNLTGDASGFTG</sequence>
<evidence type="ECO:0008006" key="3">
    <source>
        <dbReference type="Google" id="ProtNLM"/>
    </source>
</evidence>
<dbReference type="NCBIfam" id="TIGR04393">
    <property type="entry name" value="rpt_T5SS_PEPC"/>
    <property type="match status" value="1"/>
</dbReference>
<protein>
    <recommendedName>
        <fullName evidence="3">Autotransporter outer membrane beta-barrel domain-containing protein</fullName>
    </recommendedName>
</protein>
<feature type="non-terminal residue" evidence="1">
    <location>
        <position position="694"/>
    </location>
</feature>
<comment type="caution">
    <text evidence="1">The sequence shown here is derived from an EMBL/GenBank/DDBJ whole genome shotgun (WGS) entry which is preliminary data.</text>
</comment>
<gene>
    <name evidence="1" type="ORF">C5748_27225</name>
</gene>
<name>A0A2S9IIP5_9HYPH</name>
<evidence type="ECO:0000313" key="1">
    <source>
        <dbReference type="EMBL" id="PRD40403.1"/>
    </source>
</evidence>
<reference evidence="1 2" key="1">
    <citation type="submission" date="2018-02" db="EMBL/GenBank/DDBJ databases">
        <title>The draft genome of Phyllobacterium sp. 1N-3.</title>
        <authorList>
            <person name="Liu L."/>
            <person name="Li L."/>
            <person name="Zhang X."/>
            <person name="Wang T."/>
            <person name="Liang L."/>
        </authorList>
    </citation>
    <scope>NUCLEOTIDE SEQUENCE [LARGE SCALE GENOMIC DNA]</scope>
    <source>
        <strain evidence="1 2">1N-3</strain>
    </source>
</reference>
<proteinExistence type="predicted"/>
<dbReference type="EMBL" id="PVBR01000058">
    <property type="protein sequence ID" value="PRD40403.1"/>
    <property type="molecule type" value="Genomic_DNA"/>
</dbReference>
<organism evidence="1 2">
    <name type="scientific">Phyllobacterium phragmitis</name>
    <dbReference type="NCBI Taxonomy" id="2670329"/>
    <lineage>
        <taxon>Bacteria</taxon>
        <taxon>Pseudomonadati</taxon>
        <taxon>Pseudomonadota</taxon>
        <taxon>Alphaproteobacteria</taxon>
        <taxon>Hyphomicrobiales</taxon>
        <taxon>Phyllobacteriaceae</taxon>
        <taxon>Phyllobacterium</taxon>
    </lineage>
</organism>